<dbReference type="Pfam" id="PF00227">
    <property type="entry name" value="Proteasome"/>
    <property type="match status" value="1"/>
</dbReference>
<dbReference type="InterPro" id="IPR001353">
    <property type="entry name" value="Proteasome_sua/b"/>
</dbReference>
<dbReference type="EMBL" id="BT064771">
    <property type="protein sequence ID" value="ACN30647.1"/>
    <property type="molecule type" value="mRNA"/>
</dbReference>
<name>C0P902_MAIZE</name>
<dbReference type="GO" id="GO:0005839">
    <property type="term" value="C:proteasome core complex"/>
    <property type="evidence" value="ECO:0007669"/>
    <property type="project" value="InterPro"/>
</dbReference>
<protein>
    <submittedName>
        <fullName evidence="6">Uncharacterized protein</fullName>
    </submittedName>
</protein>
<dbReference type="AlphaFoldDB" id="C0P902"/>
<keyword evidence="2" id="KW-0645">Protease</keyword>
<dbReference type="GO" id="GO:0051603">
    <property type="term" value="P:proteolysis involved in protein catabolic process"/>
    <property type="evidence" value="ECO:0007669"/>
    <property type="project" value="InterPro"/>
</dbReference>
<sequence>MGQVRGRPNFLSPSWWNDLEATICNWRYNYFASPLSSSGSSYLYALLDHEWKEGMSQEEAEKFVVKVVSLAMARDGASGGVVRTVTVSSLSIFYVNFHAQFP</sequence>
<reference evidence="6" key="1">
    <citation type="journal article" date="2009" name="PLoS Genet.">
        <title>Sequencing, mapping, and analysis of 27,455 maize full-length cDNAs.</title>
        <authorList>
            <person name="Soderlund C."/>
            <person name="Descour A."/>
            <person name="Kudrna D."/>
            <person name="Bomhoff M."/>
            <person name="Boyd L."/>
            <person name="Currie J."/>
            <person name="Angelova A."/>
            <person name="Collura K."/>
            <person name="Wissotski M."/>
            <person name="Ashley E."/>
            <person name="Morrow D."/>
            <person name="Fernandes J."/>
            <person name="Walbot V."/>
            <person name="Yu Y."/>
        </authorList>
    </citation>
    <scope>NUCLEOTIDE SEQUENCE</scope>
    <source>
        <strain evidence="6">B73</strain>
    </source>
</reference>
<evidence type="ECO:0000256" key="3">
    <source>
        <dbReference type="ARBA" id="ARBA00022698"/>
    </source>
</evidence>
<organism evidence="6">
    <name type="scientific">Zea mays</name>
    <name type="common">Maize</name>
    <dbReference type="NCBI Taxonomy" id="4577"/>
    <lineage>
        <taxon>Eukaryota</taxon>
        <taxon>Viridiplantae</taxon>
        <taxon>Streptophyta</taxon>
        <taxon>Embryophyta</taxon>
        <taxon>Tracheophyta</taxon>
        <taxon>Spermatophyta</taxon>
        <taxon>Magnoliopsida</taxon>
        <taxon>Liliopsida</taxon>
        <taxon>Poales</taxon>
        <taxon>Poaceae</taxon>
        <taxon>PACMAD clade</taxon>
        <taxon>Panicoideae</taxon>
        <taxon>Andropogonodae</taxon>
        <taxon>Andropogoneae</taxon>
        <taxon>Tripsacinae</taxon>
        <taxon>Zea</taxon>
    </lineage>
</organism>
<proteinExistence type="evidence at transcript level"/>
<accession>C0P902</accession>
<keyword evidence="1" id="KW-0963">Cytoplasm</keyword>
<dbReference type="ExpressionAtlas" id="C0P902">
    <property type="expression patterns" value="baseline and differential"/>
</dbReference>
<dbReference type="SUPFAM" id="SSF56235">
    <property type="entry name" value="N-terminal nucleophile aminohydrolases (Ntn hydrolases)"/>
    <property type="match status" value="1"/>
</dbReference>
<dbReference type="GO" id="GO:0004298">
    <property type="term" value="F:threonine-type endopeptidase activity"/>
    <property type="evidence" value="ECO:0007669"/>
    <property type="project" value="UniProtKB-KW"/>
</dbReference>
<keyword evidence="4" id="KW-0378">Hydrolase</keyword>
<evidence type="ECO:0000256" key="1">
    <source>
        <dbReference type="ARBA" id="ARBA00022490"/>
    </source>
</evidence>
<evidence type="ECO:0000256" key="2">
    <source>
        <dbReference type="ARBA" id="ARBA00022670"/>
    </source>
</evidence>
<evidence type="ECO:0000256" key="4">
    <source>
        <dbReference type="ARBA" id="ARBA00022801"/>
    </source>
</evidence>
<dbReference type="PRINTS" id="PR00141">
    <property type="entry name" value="PROTEASOME"/>
</dbReference>
<evidence type="ECO:0000313" key="6">
    <source>
        <dbReference type="EMBL" id="ACN30647.1"/>
    </source>
</evidence>
<keyword evidence="3" id="KW-0888">Threonine protease</keyword>
<dbReference type="Gene3D" id="3.60.20.10">
    <property type="entry name" value="Glutamine Phosphoribosylpyrophosphate, subunit 1, domain 1"/>
    <property type="match status" value="1"/>
</dbReference>
<comment type="subunit">
    <text evidence="5">The 26S proteasome consists of a 20S proteasome core and two 19S regulatory subunits. The 20S proteasome core is composed of 28 subunits that are arranged in four stacked rings, resulting in a barrel-shaped structure. The two end rings are each formed by seven alpha subunits, and the two central rings are each formed by seven beta subunits. The catalytic chamber with the active sites is on the inside of the barrel.</text>
</comment>
<dbReference type="InterPro" id="IPR029055">
    <property type="entry name" value="Ntn_hydrolases_N"/>
</dbReference>
<evidence type="ECO:0000256" key="5">
    <source>
        <dbReference type="ARBA" id="ARBA00026071"/>
    </source>
</evidence>
<dbReference type="InterPro" id="IPR000243">
    <property type="entry name" value="Pept_T1A_subB"/>
</dbReference>